<dbReference type="STRING" id="72664.V4L7H1"/>
<dbReference type="PROSITE" id="PS50104">
    <property type="entry name" value="TIR"/>
    <property type="match status" value="1"/>
</dbReference>
<gene>
    <name evidence="4" type="ORF">EUTSA_v10001122mg</name>
</gene>
<name>V4L7H1_EUTSA</name>
<evidence type="ECO:0000259" key="3">
    <source>
        <dbReference type="PROSITE" id="PS50104"/>
    </source>
</evidence>
<dbReference type="Pfam" id="PF01582">
    <property type="entry name" value="TIR"/>
    <property type="match status" value="1"/>
</dbReference>
<feature type="transmembrane region" description="Helical" evidence="2">
    <location>
        <begin position="216"/>
        <end position="237"/>
    </location>
</feature>
<dbReference type="EMBL" id="KI517465">
    <property type="protein sequence ID" value="ESQ39584.1"/>
    <property type="molecule type" value="Genomic_DNA"/>
</dbReference>
<dbReference type="OMA" id="CTDVKVY"/>
<dbReference type="SMART" id="SM00255">
    <property type="entry name" value="TIR"/>
    <property type="match status" value="1"/>
</dbReference>
<organism evidence="4 5">
    <name type="scientific">Eutrema salsugineum</name>
    <name type="common">Saltwater cress</name>
    <name type="synonym">Sisymbrium salsugineum</name>
    <dbReference type="NCBI Taxonomy" id="72664"/>
    <lineage>
        <taxon>Eukaryota</taxon>
        <taxon>Viridiplantae</taxon>
        <taxon>Streptophyta</taxon>
        <taxon>Embryophyta</taxon>
        <taxon>Tracheophyta</taxon>
        <taxon>Spermatophyta</taxon>
        <taxon>Magnoliopsida</taxon>
        <taxon>eudicotyledons</taxon>
        <taxon>Gunneridae</taxon>
        <taxon>Pentapetalae</taxon>
        <taxon>rosids</taxon>
        <taxon>malvids</taxon>
        <taxon>Brassicales</taxon>
        <taxon>Brassicaceae</taxon>
        <taxon>Eutremeae</taxon>
        <taxon>Eutrema</taxon>
    </lineage>
</organism>
<evidence type="ECO:0000256" key="2">
    <source>
        <dbReference type="SAM" id="Phobius"/>
    </source>
</evidence>
<protein>
    <recommendedName>
        <fullName evidence="3">TIR domain-containing protein</fullName>
    </recommendedName>
</protein>
<evidence type="ECO:0000313" key="5">
    <source>
        <dbReference type="Proteomes" id="UP000030689"/>
    </source>
</evidence>
<feature type="transmembrane region" description="Helical" evidence="2">
    <location>
        <begin position="191"/>
        <end position="210"/>
    </location>
</feature>
<dbReference type="PANTHER" id="PTHR32009">
    <property type="entry name" value="TMV RESISTANCE PROTEIN N-LIKE"/>
    <property type="match status" value="1"/>
</dbReference>
<sequence>MAEVQSYQRPPQVFISFHRDELRDNFIRYLVWALIDERINVFIDRGEANKREIRNFSTMIEDSDIAVVIFSKRYTESEICLNELQKMHEHAEQNRLMRVIPVFYDVSTSDVKNLEGEFGTHFKEMKEKYRNDPLKFLNWEGSLSSIACRTGLTSEEHGTGLGLVREIVRSVNSELLYSSGAGRRTMSKGQVYVLALAAVFLFSLFAARFFCTDVKVYKAVKCLLGIPVLVGVLYQVYCL</sequence>
<keyword evidence="2" id="KW-0812">Transmembrane</keyword>
<proteinExistence type="predicted"/>
<feature type="domain" description="TIR" evidence="3">
    <location>
        <begin position="9"/>
        <end position="175"/>
    </location>
</feature>
<dbReference type="InterPro" id="IPR000157">
    <property type="entry name" value="TIR_dom"/>
</dbReference>
<keyword evidence="2" id="KW-0472">Membrane</keyword>
<dbReference type="KEGG" id="eus:EUTSA_v10001122mg"/>
<dbReference type="PANTHER" id="PTHR32009:SF42">
    <property type="entry name" value="SIMILARITY TO DISEASE RESISTANCE PROTEIN"/>
    <property type="match status" value="1"/>
</dbReference>
<keyword evidence="2" id="KW-1133">Transmembrane helix</keyword>
<dbReference type="Gramene" id="ESQ39584">
    <property type="protein sequence ID" value="ESQ39584"/>
    <property type="gene ID" value="EUTSA_v10001122mg"/>
</dbReference>
<keyword evidence="1" id="KW-0520">NAD</keyword>
<dbReference type="FunFam" id="3.40.50.10140:FF:000007">
    <property type="entry name" value="Disease resistance protein (TIR-NBS-LRR class)"/>
    <property type="match status" value="1"/>
</dbReference>
<evidence type="ECO:0000313" key="4">
    <source>
        <dbReference type="EMBL" id="ESQ39584.1"/>
    </source>
</evidence>
<reference evidence="4 5" key="1">
    <citation type="journal article" date="2013" name="Front. Plant Sci.">
        <title>The Reference Genome of the Halophytic Plant Eutrema salsugineum.</title>
        <authorList>
            <person name="Yang R."/>
            <person name="Jarvis D.E."/>
            <person name="Chen H."/>
            <person name="Beilstein M.A."/>
            <person name="Grimwood J."/>
            <person name="Jenkins J."/>
            <person name="Shu S."/>
            <person name="Prochnik S."/>
            <person name="Xin M."/>
            <person name="Ma C."/>
            <person name="Schmutz J."/>
            <person name="Wing R.A."/>
            <person name="Mitchell-Olds T."/>
            <person name="Schumaker K.S."/>
            <person name="Wang X."/>
        </authorList>
    </citation>
    <scope>NUCLEOTIDE SEQUENCE [LARGE SCALE GENOMIC DNA]</scope>
</reference>
<accession>V4L7H1</accession>
<dbReference type="Gene3D" id="3.40.50.10140">
    <property type="entry name" value="Toll/interleukin-1 receptor homology (TIR) domain"/>
    <property type="match status" value="1"/>
</dbReference>
<dbReference type="InterPro" id="IPR035897">
    <property type="entry name" value="Toll_tir_struct_dom_sf"/>
</dbReference>
<dbReference type="Proteomes" id="UP000030689">
    <property type="component" value="Unassembled WGS sequence"/>
</dbReference>
<keyword evidence="5" id="KW-1185">Reference proteome</keyword>
<dbReference type="SUPFAM" id="SSF52200">
    <property type="entry name" value="Toll/Interleukin receptor TIR domain"/>
    <property type="match status" value="1"/>
</dbReference>
<dbReference type="OrthoDB" id="1079822at2759"/>
<evidence type="ECO:0000256" key="1">
    <source>
        <dbReference type="ARBA" id="ARBA00023027"/>
    </source>
</evidence>
<dbReference type="GO" id="GO:0007165">
    <property type="term" value="P:signal transduction"/>
    <property type="evidence" value="ECO:0007669"/>
    <property type="project" value="InterPro"/>
</dbReference>
<dbReference type="AlphaFoldDB" id="V4L7H1"/>